<proteinExistence type="predicted"/>
<sequence>MYQTSSKLILILALSTLNAQITKESFIGEWNVDKESYLIHLEKQMGGQKIDLDDPKLKESRMYSMIVGMVEMADHFSFVFTKDSAFVKVGPGDPIPSGNWEINGSEIHLIGDRKSVEERMGEKMMAMFTEDEIKEMLITKLLFKRISDSVMEFDYEGKGRPLKFNKK</sequence>
<protein>
    <submittedName>
        <fullName evidence="1">Uncharacterized protein</fullName>
    </submittedName>
</protein>
<dbReference type="AlphaFoldDB" id="A0A382H6S3"/>
<name>A0A382H6S3_9ZZZZ</name>
<dbReference type="EMBL" id="UINC01059462">
    <property type="protein sequence ID" value="SVB82902.1"/>
    <property type="molecule type" value="Genomic_DNA"/>
</dbReference>
<reference evidence="1" key="1">
    <citation type="submission" date="2018-05" db="EMBL/GenBank/DDBJ databases">
        <authorList>
            <person name="Lanie J.A."/>
            <person name="Ng W.-L."/>
            <person name="Kazmierczak K.M."/>
            <person name="Andrzejewski T.M."/>
            <person name="Davidsen T.M."/>
            <person name="Wayne K.J."/>
            <person name="Tettelin H."/>
            <person name="Glass J.I."/>
            <person name="Rusch D."/>
            <person name="Podicherti R."/>
            <person name="Tsui H.-C.T."/>
            <person name="Winkler M.E."/>
        </authorList>
    </citation>
    <scope>NUCLEOTIDE SEQUENCE</scope>
</reference>
<accession>A0A382H6S3</accession>
<gene>
    <name evidence="1" type="ORF">METZ01_LOCUS235756</name>
</gene>
<evidence type="ECO:0000313" key="1">
    <source>
        <dbReference type="EMBL" id="SVB82902.1"/>
    </source>
</evidence>
<organism evidence="1">
    <name type="scientific">marine metagenome</name>
    <dbReference type="NCBI Taxonomy" id="408172"/>
    <lineage>
        <taxon>unclassified sequences</taxon>
        <taxon>metagenomes</taxon>
        <taxon>ecological metagenomes</taxon>
    </lineage>
</organism>